<keyword evidence="4" id="KW-0378">Hydrolase</keyword>
<dbReference type="AlphaFoldDB" id="A0ABD0LYF0"/>
<dbReference type="PANTHER" id="PTHR11010">
    <property type="entry name" value="PROTEASE S28 PRO-X CARBOXYPEPTIDASE-RELATED"/>
    <property type="match status" value="1"/>
</dbReference>
<evidence type="ECO:0000256" key="1">
    <source>
        <dbReference type="ARBA" id="ARBA00011079"/>
    </source>
</evidence>
<evidence type="ECO:0000313" key="7">
    <source>
        <dbReference type="EMBL" id="KAK7504506.1"/>
    </source>
</evidence>
<dbReference type="InterPro" id="IPR008758">
    <property type="entry name" value="Peptidase_S28"/>
</dbReference>
<sequence>MAYCIGLFALLSLFGCLHISHADVPPYTEKYFNQTIDHFNFKTYGDQTFPQRYLIQDKWWKQGSGPIFFYTGNEGDITDFWAAIGFVHELAPSFGALIVFAEHRYYGKSLPFGNHSLEADYIGWLSVEQALADYAMLISYLKQSLSSPKAPVIAFGGSYGGMLSAYMRFKYPNLVTGSLAASAPIYMLDPRFDRSFFFSHVTYDFAMTGAAGCVDQVKKGFQTMDQLVRQGLKGLEQLTMDFQLCSPLVDSEPMYKHLQGWVRNAFTYLAMLDYPYPTDFLGMNLPANPVQTACNVLMNATDPVKGLAAAAGMFYPKDTSQTPPCFNMMADFIECADPTGCGTGPNALAWDYQACTEITLPDGSDGKTDMFPSLPFTLDMRRSYCKQSWGVTPRVEWTGVQFWGTRINETSNIIFSNGDLDPWSGGGVGKSLSDSLVAVTVKGGAHHLDLRASNKLDPPGVISARETERSYIQRWITAATMT</sequence>
<evidence type="ECO:0000256" key="5">
    <source>
        <dbReference type="ARBA" id="ARBA00023180"/>
    </source>
</evidence>
<gene>
    <name evidence="7" type="ORF">BaRGS_00004372</name>
</gene>
<accession>A0ABD0LYF0</accession>
<protein>
    <submittedName>
        <fullName evidence="7">Uncharacterized protein</fullName>
    </submittedName>
</protein>
<dbReference type="EMBL" id="JACVVK020000015">
    <property type="protein sequence ID" value="KAK7504506.1"/>
    <property type="molecule type" value="Genomic_DNA"/>
</dbReference>
<dbReference type="InterPro" id="IPR029058">
    <property type="entry name" value="AB_hydrolase_fold"/>
</dbReference>
<evidence type="ECO:0000256" key="2">
    <source>
        <dbReference type="ARBA" id="ARBA00022670"/>
    </source>
</evidence>
<feature type="signal peptide" evidence="6">
    <location>
        <begin position="1"/>
        <end position="22"/>
    </location>
</feature>
<evidence type="ECO:0000256" key="6">
    <source>
        <dbReference type="SAM" id="SignalP"/>
    </source>
</evidence>
<keyword evidence="3 6" id="KW-0732">Signal</keyword>
<dbReference type="SUPFAM" id="SSF53474">
    <property type="entry name" value="alpha/beta-Hydrolases"/>
    <property type="match status" value="1"/>
</dbReference>
<name>A0ABD0LYF0_9CAEN</name>
<dbReference type="GO" id="GO:0006508">
    <property type="term" value="P:proteolysis"/>
    <property type="evidence" value="ECO:0007669"/>
    <property type="project" value="UniProtKB-KW"/>
</dbReference>
<dbReference type="PANTHER" id="PTHR11010:SF107">
    <property type="entry name" value="DIPEPTIDYL PEPTIDASE 2"/>
    <property type="match status" value="1"/>
</dbReference>
<reference evidence="7 8" key="1">
    <citation type="journal article" date="2023" name="Sci. Data">
        <title>Genome assembly of the Korean intertidal mud-creeper Batillaria attramentaria.</title>
        <authorList>
            <person name="Patra A.K."/>
            <person name="Ho P.T."/>
            <person name="Jun S."/>
            <person name="Lee S.J."/>
            <person name="Kim Y."/>
            <person name="Won Y.J."/>
        </authorList>
    </citation>
    <scope>NUCLEOTIDE SEQUENCE [LARGE SCALE GENOMIC DNA]</scope>
    <source>
        <strain evidence="7">Wonlab-2016</strain>
    </source>
</reference>
<keyword evidence="2" id="KW-0645">Protease</keyword>
<organism evidence="7 8">
    <name type="scientific">Batillaria attramentaria</name>
    <dbReference type="NCBI Taxonomy" id="370345"/>
    <lineage>
        <taxon>Eukaryota</taxon>
        <taxon>Metazoa</taxon>
        <taxon>Spiralia</taxon>
        <taxon>Lophotrochozoa</taxon>
        <taxon>Mollusca</taxon>
        <taxon>Gastropoda</taxon>
        <taxon>Caenogastropoda</taxon>
        <taxon>Sorbeoconcha</taxon>
        <taxon>Cerithioidea</taxon>
        <taxon>Batillariidae</taxon>
        <taxon>Batillaria</taxon>
    </lineage>
</organism>
<dbReference type="GO" id="GO:0008233">
    <property type="term" value="F:peptidase activity"/>
    <property type="evidence" value="ECO:0007669"/>
    <property type="project" value="UniProtKB-KW"/>
</dbReference>
<feature type="chain" id="PRO_5044813762" evidence="6">
    <location>
        <begin position="23"/>
        <end position="482"/>
    </location>
</feature>
<proteinExistence type="inferred from homology"/>
<keyword evidence="5" id="KW-0325">Glycoprotein</keyword>
<dbReference type="Pfam" id="PF05577">
    <property type="entry name" value="Peptidase_S28"/>
    <property type="match status" value="1"/>
</dbReference>
<evidence type="ECO:0000256" key="4">
    <source>
        <dbReference type="ARBA" id="ARBA00022801"/>
    </source>
</evidence>
<evidence type="ECO:0000313" key="8">
    <source>
        <dbReference type="Proteomes" id="UP001519460"/>
    </source>
</evidence>
<dbReference type="FunFam" id="3.40.50.1820:FF:000484">
    <property type="entry name" value="Dipeptidyl peptidase 2"/>
    <property type="match status" value="1"/>
</dbReference>
<dbReference type="Gene3D" id="3.40.50.1820">
    <property type="entry name" value="alpha/beta hydrolase"/>
    <property type="match status" value="1"/>
</dbReference>
<keyword evidence="8" id="KW-1185">Reference proteome</keyword>
<comment type="similarity">
    <text evidence="1">Belongs to the peptidase S28 family.</text>
</comment>
<dbReference type="Gene3D" id="1.20.120.980">
    <property type="entry name" value="Serine carboxypeptidase S28, SKS domain"/>
    <property type="match status" value="1"/>
</dbReference>
<evidence type="ECO:0000256" key="3">
    <source>
        <dbReference type="ARBA" id="ARBA00022729"/>
    </source>
</evidence>
<dbReference type="InterPro" id="IPR042269">
    <property type="entry name" value="Ser_carbopepase_S28_SKS"/>
</dbReference>
<comment type="caution">
    <text evidence="7">The sequence shown here is derived from an EMBL/GenBank/DDBJ whole genome shotgun (WGS) entry which is preliminary data.</text>
</comment>
<dbReference type="Proteomes" id="UP001519460">
    <property type="component" value="Unassembled WGS sequence"/>
</dbReference>